<protein>
    <recommendedName>
        <fullName evidence="1">Peptidase C45 hydrolase domain-containing protein</fullName>
    </recommendedName>
</protein>
<keyword evidence="3" id="KW-1185">Reference proteome</keyword>
<dbReference type="NCBIfam" id="NF040521">
    <property type="entry name" value="C45_proenzyme"/>
    <property type="match status" value="1"/>
</dbReference>
<proteinExistence type="predicted"/>
<dbReference type="PANTHER" id="PTHR34180:SF1">
    <property type="entry name" value="BETA-ALANYL-DOPAMINE_CARCININE HYDROLASE"/>
    <property type="match status" value="1"/>
</dbReference>
<evidence type="ECO:0000313" key="2">
    <source>
        <dbReference type="EMBL" id="RRJ86408.1"/>
    </source>
</evidence>
<dbReference type="InterPro" id="IPR005079">
    <property type="entry name" value="Peptidase_C45_hydrolase"/>
</dbReference>
<dbReference type="Gene3D" id="3.60.60.10">
    <property type="entry name" value="Penicillin V Acylase, Chain A"/>
    <property type="match status" value="1"/>
</dbReference>
<dbReference type="Gene3D" id="1.10.10.2120">
    <property type="match status" value="1"/>
</dbReference>
<sequence>MIRAQDAAVAAQLPELIEASASDPIRRGELRGRALCARIAALHDTYDELFRTVGGEPLERGDLIARTIDAVRRWWPEGADEINGMAQGAGLPAEHVWFLNTRTELLAEARRLGAGAGARECSVAVQIDASAASTVGIQTWDWHDHMVDCWHPVAISGGKQSYVGMTESGIISKIGVNSAGIGVHLDILFHQEDHAGGVPVHLVAGRILAEAGSFDEAVEIARNAPVSASSAISIHDGARAVTVELSPAGAELVEPLHDWLVHTNRFQTPRLRQGEYRNPEETDSDADAWARQAVLRERTAREPEINGVDDLLQLLDSEPNQFGQLTCLPALSEPIGRRWHTLATMITRPVEQTFSIKAGIPLGDAPLRTFAVPGSDSTEAATSAH</sequence>
<dbReference type="Proteomes" id="UP000274391">
    <property type="component" value="Unassembled WGS sequence"/>
</dbReference>
<evidence type="ECO:0000313" key="3">
    <source>
        <dbReference type="Proteomes" id="UP000274391"/>
    </source>
</evidence>
<feature type="domain" description="Peptidase C45 hydrolase" evidence="1">
    <location>
        <begin position="136"/>
        <end position="278"/>
    </location>
</feature>
<reference evidence="2 3" key="1">
    <citation type="submission" date="2018-11" db="EMBL/GenBank/DDBJ databases">
        <title>YIM 102482-1 draft genome.</title>
        <authorList>
            <person name="Li G."/>
            <person name="Jiang Y."/>
        </authorList>
    </citation>
    <scope>NUCLEOTIDE SEQUENCE [LARGE SCALE GENOMIC DNA]</scope>
    <source>
        <strain evidence="2 3">YIM 102482-1</strain>
    </source>
</reference>
<dbReference type="RefSeq" id="WP_124972559.1">
    <property type="nucleotide sequence ID" value="NZ_RQVS01000009.1"/>
</dbReference>
<organism evidence="2 3">
    <name type="scientific">Gulosibacter macacae</name>
    <dbReference type="NCBI Taxonomy" id="2488791"/>
    <lineage>
        <taxon>Bacteria</taxon>
        <taxon>Bacillati</taxon>
        <taxon>Actinomycetota</taxon>
        <taxon>Actinomycetes</taxon>
        <taxon>Micrococcales</taxon>
        <taxon>Microbacteriaceae</taxon>
        <taxon>Gulosibacter</taxon>
    </lineage>
</organism>
<dbReference type="Pfam" id="PF03417">
    <property type="entry name" value="AAT"/>
    <property type="match status" value="1"/>
</dbReference>
<dbReference type="PANTHER" id="PTHR34180">
    <property type="entry name" value="PEPTIDASE C45"/>
    <property type="match status" value="1"/>
</dbReference>
<dbReference type="AlphaFoldDB" id="A0A3P3VWK8"/>
<evidence type="ECO:0000259" key="1">
    <source>
        <dbReference type="Pfam" id="PF03417"/>
    </source>
</evidence>
<accession>A0A3P3VWK8</accession>
<dbReference type="InterPro" id="IPR047794">
    <property type="entry name" value="C45_proenzyme-like"/>
</dbReference>
<dbReference type="InterPro" id="IPR047801">
    <property type="entry name" value="Peptidase_C45"/>
</dbReference>
<comment type="caution">
    <text evidence="2">The sequence shown here is derived from an EMBL/GenBank/DDBJ whole genome shotgun (WGS) entry which is preliminary data.</text>
</comment>
<dbReference type="EMBL" id="RQVS01000009">
    <property type="protein sequence ID" value="RRJ86408.1"/>
    <property type="molecule type" value="Genomic_DNA"/>
</dbReference>
<name>A0A3P3VWK8_9MICO</name>
<gene>
    <name evidence="2" type="ORF">EG850_08650</name>
</gene>
<dbReference type="OrthoDB" id="8109453at2"/>